<evidence type="ECO:0000313" key="10">
    <source>
        <dbReference type="Proteomes" id="UP000838412"/>
    </source>
</evidence>
<dbReference type="InterPro" id="IPR032443">
    <property type="entry name" value="RAWUL"/>
</dbReference>
<evidence type="ECO:0000256" key="4">
    <source>
        <dbReference type="ARBA" id="ARBA00022833"/>
    </source>
</evidence>
<dbReference type="Gene3D" id="3.30.40.10">
    <property type="entry name" value="Zinc/RING finger domain, C3HC4 (zinc finger)"/>
    <property type="match status" value="1"/>
</dbReference>
<dbReference type="CDD" id="cd17081">
    <property type="entry name" value="RAWUL_PCGF1"/>
    <property type="match status" value="1"/>
</dbReference>
<evidence type="ECO:0000256" key="5">
    <source>
        <dbReference type="ARBA" id="ARBA00023242"/>
    </source>
</evidence>
<evidence type="ECO:0000313" key="9">
    <source>
        <dbReference type="EMBL" id="CAH1277040.1"/>
    </source>
</evidence>
<evidence type="ECO:0000256" key="3">
    <source>
        <dbReference type="ARBA" id="ARBA00022771"/>
    </source>
</evidence>
<keyword evidence="4" id="KW-0862">Zinc</keyword>
<name>A0A8S4MM98_BRALA</name>
<dbReference type="PANTHER" id="PTHR10825">
    <property type="entry name" value="RING FINGER DOMAIN-CONTAINING, POLYCOMB GROUP COMPONENT"/>
    <property type="match status" value="1"/>
</dbReference>
<dbReference type="PROSITE" id="PS00518">
    <property type="entry name" value="ZF_RING_1"/>
    <property type="match status" value="1"/>
</dbReference>
<evidence type="ECO:0000256" key="7">
    <source>
        <dbReference type="PROSITE-ProRule" id="PRU00175"/>
    </source>
</evidence>
<gene>
    <name evidence="9" type="primary">PCGF1</name>
    <name evidence="9" type="ORF">BLAG_LOCUS25938</name>
</gene>
<keyword evidence="2" id="KW-0479">Metal-binding</keyword>
<dbReference type="GO" id="GO:0035102">
    <property type="term" value="C:PRC1 complex"/>
    <property type="evidence" value="ECO:0007669"/>
    <property type="project" value="TreeGrafter"/>
</dbReference>
<dbReference type="FunFam" id="3.30.40.10:FF:000122">
    <property type="entry name" value="polycomb group RING finger protein 1"/>
    <property type="match status" value="1"/>
</dbReference>
<evidence type="ECO:0000256" key="6">
    <source>
        <dbReference type="ARBA" id="ARBA00040075"/>
    </source>
</evidence>
<dbReference type="InterPro" id="IPR013083">
    <property type="entry name" value="Znf_RING/FYVE/PHD"/>
</dbReference>
<dbReference type="PANTHER" id="PTHR10825:SF29">
    <property type="entry name" value="POLYCOMB GROUP RING FINGER PROTEIN 1"/>
    <property type="match status" value="1"/>
</dbReference>
<comment type="subcellular location">
    <subcellularLocation>
        <location evidence="1">Nucleus</location>
    </subcellularLocation>
</comment>
<dbReference type="Pfam" id="PF16207">
    <property type="entry name" value="RAWUL"/>
    <property type="match status" value="1"/>
</dbReference>
<dbReference type="InterPro" id="IPR017907">
    <property type="entry name" value="Znf_RING_CS"/>
</dbReference>
<dbReference type="CDD" id="cd16733">
    <property type="entry name" value="RING-HC_PCGF1"/>
    <property type="match status" value="1"/>
</dbReference>
<evidence type="ECO:0000256" key="2">
    <source>
        <dbReference type="ARBA" id="ARBA00022723"/>
    </source>
</evidence>
<reference evidence="9" key="1">
    <citation type="submission" date="2022-01" db="EMBL/GenBank/DDBJ databases">
        <authorList>
            <person name="Braso-Vives M."/>
        </authorList>
    </citation>
    <scope>NUCLEOTIDE SEQUENCE</scope>
</reference>
<evidence type="ECO:0000256" key="1">
    <source>
        <dbReference type="ARBA" id="ARBA00004123"/>
    </source>
</evidence>
<feature type="domain" description="RING-type" evidence="8">
    <location>
        <begin position="36"/>
        <end position="75"/>
    </location>
</feature>
<dbReference type="InterPro" id="IPR001841">
    <property type="entry name" value="Znf_RING"/>
</dbReference>
<dbReference type="GO" id="GO:0000122">
    <property type="term" value="P:negative regulation of transcription by RNA polymerase II"/>
    <property type="evidence" value="ECO:0007669"/>
    <property type="project" value="TreeGrafter"/>
</dbReference>
<sequence>MRFYPLPLDHLSDKKITDMDVGPMVKICDINPHVVCILCAGYFIDATTVTECLHTFCKSCIVKYLQTSKFCPMCNIKIHETQPLLNLRPDRTMQDIVYKVVPGLWENEVQRQKEFYRCRGMDKTRALGPSATVNREDVDNSKNHYYRHDEQVSMCLERHGTSVVSESEDEDEIRTYMKPLQHKFIRCSVRAAVVHIKKLIVKKLAVPRRLEVEVLCNGRVLPKSVTMKYIWLSHWQAKAAPMVLHYRLRPRALTSKSDSSS</sequence>
<dbReference type="SMART" id="SM00184">
    <property type="entry name" value="RING"/>
    <property type="match status" value="1"/>
</dbReference>
<evidence type="ECO:0000259" key="8">
    <source>
        <dbReference type="PROSITE" id="PS50089"/>
    </source>
</evidence>
<keyword evidence="10" id="KW-1185">Reference proteome</keyword>
<keyword evidence="3 7" id="KW-0863">Zinc-finger</keyword>
<proteinExistence type="predicted"/>
<dbReference type="AlphaFoldDB" id="A0A8S4MM98"/>
<dbReference type="EMBL" id="CAKMNS010000138">
    <property type="protein sequence ID" value="CAH1277040.1"/>
    <property type="molecule type" value="Genomic_DNA"/>
</dbReference>
<dbReference type="Proteomes" id="UP000838412">
    <property type="component" value="Unassembled WGS sequence"/>
</dbReference>
<dbReference type="Pfam" id="PF13923">
    <property type="entry name" value="zf-C3HC4_2"/>
    <property type="match status" value="1"/>
</dbReference>
<accession>A0A8S4MM98</accession>
<keyword evidence="5" id="KW-0539">Nucleus</keyword>
<dbReference type="GO" id="GO:0008270">
    <property type="term" value="F:zinc ion binding"/>
    <property type="evidence" value="ECO:0007669"/>
    <property type="project" value="UniProtKB-KW"/>
</dbReference>
<dbReference type="GO" id="GO:1990841">
    <property type="term" value="F:promoter-specific chromatin binding"/>
    <property type="evidence" value="ECO:0007669"/>
    <property type="project" value="TreeGrafter"/>
</dbReference>
<comment type="caution">
    <text evidence="9">The sequence shown here is derived from an EMBL/GenBank/DDBJ whole genome shotgun (WGS) entry which is preliminary data.</text>
</comment>
<protein>
    <recommendedName>
        <fullName evidence="6">Polycomb group RING finger protein 1</fullName>
    </recommendedName>
</protein>
<dbReference type="Gene3D" id="3.10.20.90">
    <property type="entry name" value="Phosphatidylinositol 3-kinase Catalytic Subunit, Chain A, domain 1"/>
    <property type="match status" value="1"/>
</dbReference>
<dbReference type="OrthoDB" id="1305878at2759"/>
<organism evidence="9 10">
    <name type="scientific">Branchiostoma lanceolatum</name>
    <name type="common">Common lancelet</name>
    <name type="synonym">Amphioxus lanceolatum</name>
    <dbReference type="NCBI Taxonomy" id="7740"/>
    <lineage>
        <taxon>Eukaryota</taxon>
        <taxon>Metazoa</taxon>
        <taxon>Chordata</taxon>
        <taxon>Cephalochordata</taxon>
        <taxon>Leptocardii</taxon>
        <taxon>Amphioxiformes</taxon>
        <taxon>Branchiostomatidae</taxon>
        <taxon>Branchiostoma</taxon>
    </lineage>
</organism>
<dbReference type="PROSITE" id="PS50089">
    <property type="entry name" value="ZF_RING_2"/>
    <property type="match status" value="1"/>
</dbReference>
<dbReference type="SUPFAM" id="SSF57850">
    <property type="entry name" value="RING/U-box"/>
    <property type="match status" value="1"/>
</dbReference>